<gene>
    <name evidence="1" type="ORF">PHPALM_31204</name>
</gene>
<sequence>MRKIPGQEKLQPKLPPIKKKVEEFAYELDLLDKSGYKFYPVICVFRLKEVIDTVKRPTTRLIAELEEDQLFDFDEELLPEVSCEPGESVSQYKVVLDDELTLSTSMARNERRFKAK</sequence>
<evidence type="ECO:0000313" key="1">
    <source>
        <dbReference type="EMBL" id="POM59991.1"/>
    </source>
</evidence>
<name>A0A2P4X364_9STRA</name>
<keyword evidence="2" id="KW-1185">Reference proteome</keyword>
<proteinExistence type="predicted"/>
<reference evidence="1 2" key="1">
    <citation type="journal article" date="2017" name="Genome Biol. Evol.">
        <title>Phytophthora megakarya and P. palmivora, closely related causal agents of cacao black pod rot, underwent increases in genome sizes and gene numbers by different mechanisms.</title>
        <authorList>
            <person name="Ali S.S."/>
            <person name="Shao J."/>
            <person name="Lary D.J."/>
            <person name="Kronmiller B."/>
            <person name="Shen D."/>
            <person name="Strem M.D."/>
            <person name="Amoako-Attah I."/>
            <person name="Akrofi A.Y."/>
            <person name="Begoude B.A."/>
            <person name="Ten Hoopen G.M."/>
            <person name="Coulibaly K."/>
            <person name="Kebe B.I."/>
            <person name="Melnick R.L."/>
            <person name="Guiltinan M.J."/>
            <person name="Tyler B.M."/>
            <person name="Meinhardt L.W."/>
            <person name="Bailey B.A."/>
        </authorList>
    </citation>
    <scope>NUCLEOTIDE SEQUENCE [LARGE SCALE GENOMIC DNA]</scope>
    <source>
        <strain evidence="2">sbr112.9</strain>
    </source>
</reference>
<organism evidence="1 2">
    <name type="scientific">Phytophthora palmivora</name>
    <dbReference type="NCBI Taxonomy" id="4796"/>
    <lineage>
        <taxon>Eukaryota</taxon>
        <taxon>Sar</taxon>
        <taxon>Stramenopiles</taxon>
        <taxon>Oomycota</taxon>
        <taxon>Peronosporomycetes</taxon>
        <taxon>Peronosporales</taxon>
        <taxon>Peronosporaceae</taxon>
        <taxon>Phytophthora</taxon>
    </lineage>
</organism>
<accession>A0A2P4X364</accession>
<evidence type="ECO:0000313" key="2">
    <source>
        <dbReference type="Proteomes" id="UP000237271"/>
    </source>
</evidence>
<comment type="caution">
    <text evidence="1">The sequence shown here is derived from an EMBL/GenBank/DDBJ whole genome shotgun (WGS) entry which is preliminary data.</text>
</comment>
<dbReference type="AlphaFoldDB" id="A0A2P4X364"/>
<protein>
    <submittedName>
        <fullName evidence="1">Uncharacterized protein</fullName>
    </submittedName>
</protein>
<dbReference type="EMBL" id="NCKW01016965">
    <property type="protein sequence ID" value="POM59991.1"/>
    <property type="molecule type" value="Genomic_DNA"/>
</dbReference>
<dbReference type="Proteomes" id="UP000237271">
    <property type="component" value="Unassembled WGS sequence"/>
</dbReference>